<sequence length="28" mass="3057">MIGVIDTEGDCAEWVFPAEPGSVRNARH</sequence>
<keyword evidence="1" id="KW-0547">Nucleotide-binding</keyword>
<proteinExistence type="predicted"/>
<protein>
    <submittedName>
        <fullName evidence="1">ATP-binding protein</fullName>
    </submittedName>
</protein>
<dbReference type="AlphaFoldDB" id="A0A6G3X755"/>
<dbReference type="GO" id="GO:0005524">
    <property type="term" value="F:ATP binding"/>
    <property type="evidence" value="ECO:0007669"/>
    <property type="project" value="UniProtKB-KW"/>
</dbReference>
<comment type="caution">
    <text evidence="1">The sequence shown here is derived from an EMBL/GenBank/DDBJ whole genome shotgun (WGS) entry which is preliminary data.</text>
</comment>
<name>A0A6G3X755_9ACTN</name>
<gene>
    <name evidence="1" type="ORF">G3M58_44650</name>
</gene>
<organism evidence="1">
    <name type="scientific">Streptomyces sp. SID7499</name>
    <dbReference type="NCBI Taxonomy" id="2706086"/>
    <lineage>
        <taxon>Bacteria</taxon>
        <taxon>Bacillati</taxon>
        <taxon>Actinomycetota</taxon>
        <taxon>Actinomycetes</taxon>
        <taxon>Kitasatosporales</taxon>
        <taxon>Streptomycetaceae</taxon>
        <taxon>Streptomyces</taxon>
    </lineage>
</organism>
<evidence type="ECO:0000313" key="1">
    <source>
        <dbReference type="EMBL" id="NEE13534.1"/>
    </source>
</evidence>
<feature type="non-terminal residue" evidence="1">
    <location>
        <position position="28"/>
    </location>
</feature>
<reference evidence="1" key="1">
    <citation type="submission" date="2020-01" db="EMBL/GenBank/DDBJ databases">
        <title>Insect and environment-associated Actinomycetes.</title>
        <authorList>
            <person name="Currrie C."/>
            <person name="Chevrette M."/>
            <person name="Carlson C."/>
            <person name="Stubbendieck R."/>
            <person name="Wendt-Pienkowski E."/>
        </authorList>
    </citation>
    <scope>NUCLEOTIDE SEQUENCE</scope>
    <source>
        <strain evidence="1">SID7499</strain>
    </source>
</reference>
<accession>A0A6G3X755</accession>
<dbReference type="EMBL" id="JAAGMN010004676">
    <property type="protein sequence ID" value="NEE13534.1"/>
    <property type="molecule type" value="Genomic_DNA"/>
</dbReference>
<keyword evidence="1" id="KW-0067">ATP-binding</keyword>